<sequence>MGTAFSSRNFGQTALSSLVDQAHPSFSSVWTVHKHVKRLLASLPSLLQIYLSQVFIQQDDAVSESHIPVTGSLAGVDDDKQYRRRSGIDARSASSSLKDRKINPRHSDDFVIGAFNNSSNSSQENVQTYNSSEKHISSDYVLRVSNSSIHSKSSTSNVSSGNLTSSDNSTLTSSTTYNVGDNSSVGNSQTKTSTSTNSTLANVFASNAMKQNNLYLLNTSLGFLPDDGSSGGSRTTMAQLNAALGSRSAGYGWYAQATSGTTFDGSQLLAVIDDVKACNCVFQPAVMPTGGWKGLTESDNSQAVAITFSPFYQTDGTYQGTADDFKKGWAAVAAAVKSIAPEVQMWWTPNVASAENYAQYEPGDLSTVDLVGVDYYPKELSGSDFVDTMQAFHDKYAVDGRMFAIGETGLGWAGSIDDKFKWLAEIVAAKSSMPQFLSMSWFNFQKEYDYKVAGESSLNQKFISLIAS</sequence>
<dbReference type="Gene3D" id="3.20.20.80">
    <property type="entry name" value="Glycosidases"/>
    <property type="match status" value="1"/>
</dbReference>
<protein>
    <recommendedName>
        <fullName evidence="4">GH26 domain-containing protein</fullName>
    </recommendedName>
</protein>
<feature type="compositionally biased region" description="Polar residues" evidence="1">
    <location>
        <begin position="177"/>
        <end position="186"/>
    </location>
</feature>
<dbReference type="GO" id="GO:0016985">
    <property type="term" value="F:mannan endo-1,4-beta-mannosidase activity"/>
    <property type="evidence" value="ECO:0007669"/>
    <property type="project" value="InterPro"/>
</dbReference>
<feature type="compositionally biased region" description="Low complexity" evidence="1">
    <location>
        <begin position="187"/>
        <end position="196"/>
    </location>
</feature>
<evidence type="ECO:0000313" key="3">
    <source>
        <dbReference type="Proteomes" id="UP000886653"/>
    </source>
</evidence>
<dbReference type="AlphaFoldDB" id="A0A9P6NK39"/>
<organism evidence="2 3">
    <name type="scientific">Cronartium quercuum f. sp. fusiforme G11</name>
    <dbReference type="NCBI Taxonomy" id="708437"/>
    <lineage>
        <taxon>Eukaryota</taxon>
        <taxon>Fungi</taxon>
        <taxon>Dikarya</taxon>
        <taxon>Basidiomycota</taxon>
        <taxon>Pucciniomycotina</taxon>
        <taxon>Pucciniomycetes</taxon>
        <taxon>Pucciniales</taxon>
        <taxon>Coleosporiaceae</taxon>
        <taxon>Cronartium</taxon>
    </lineage>
</organism>
<evidence type="ECO:0008006" key="4">
    <source>
        <dbReference type="Google" id="ProtNLM"/>
    </source>
</evidence>
<evidence type="ECO:0000256" key="1">
    <source>
        <dbReference type="SAM" id="MobiDB-lite"/>
    </source>
</evidence>
<keyword evidence="3" id="KW-1185">Reference proteome</keyword>
<dbReference type="InterPro" id="IPR000805">
    <property type="entry name" value="Glyco_hydro_26"/>
</dbReference>
<dbReference type="GO" id="GO:0006080">
    <property type="term" value="P:substituted mannan metabolic process"/>
    <property type="evidence" value="ECO:0007669"/>
    <property type="project" value="InterPro"/>
</dbReference>
<dbReference type="PANTHER" id="PTHR40079">
    <property type="entry name" value="MANNAN ENDO-1,4-BETA-MANNOSIDASE E-RELATED"/>
    <property type="match status" value="1"/>
</dbReference>
<accession>A0A9P6NK39</accession>
<gene>
    <name evidence="2" type="ORF">CROQUDRAFT_715091</name>
</gene>
<feature type="compositionally biased region" description="Low complexity" evidence="1">
    <location>
        <begin position="151"/>
        <end position="176"/>
    </location>
</feature>
<dbReference type="PANTHER" id="PTHR40079:SF6">
    <property type="entry name" value="GH26 DOMAIN-CONTAINING PROTEIN"/>
    <property type="match status" value="1"/>
</dbReference>
<evidence type="ECO:0000313" key="2">
    <source>
        <dbReference type="EMBL" id="KAG0147434.1"/>
    </source>
</evidence>
<dbReference type="InterPro" id="IPR017853">
    <property type="entry name" value="GH"/>
</dbReference>
<dbReference type="OrthoDB" id="428177at2759"/>
<feature type="region of interest" description="Disordered" evidence="1">
    <location>
        <begin position="151"/>
        <end position="196"/>
    </location>
</feature>
<dbReference type="EMBL" id="MU167248">
    <property type="protein sequence ID" value="KAG0147434.1"/>
    <property type="molecule type" value="Genomic_DNA"/>
</dbReference>
<name>A0A9P6NK39_9BASI</name>
<dbReference type="Proteomes" id="UP000886653">
    <property type="component" value="Unassembled WGS sequence"/>
</dbReference>
<reference evidence="2" key="1">
    <citation type="submission" date="2013-11" db="EMBL/GenBank/DDBJ databases">
        <title>Genome sequence of the fusiform rust pathogen reveals effectors for host alternation and coevolution with pine.</title>
        <authorList>
            <consortium name="DOE Joint Genome Institute"/>
            <person name="Smith K."/>
            <person name="Pendleton A."/>
            <person name="Kubisiak T."/>
            <person name="Anderson C."/>
            <person name="Salamov A."/>
            <person name="Aerts A."/>
            <person name="Riley R."/>
            <person name="Clum A."/>
            <person name="Lindquist E."/>
            <person name="Ence D."/>
            <person name="Campbell M."/>
            <person name="Kronenberg Z."/>
            <person name="Feau N."/>
            <person name="Dhillon B."/>
            <person name="Hamelin R."/>
            <person name="Burleigh J."/>
            <person name="Smith J."/>
            <person name="Yandell M."/>
            <person name="Nelson C."/>
            <person name="Grigoriev I."/>
            <person name="Davis J."/>
        </authorList>
    </citation>
    <scope>NUCLEOTIDE SEQUENCE</scope>
    <source>
        <strain evidence="2">G11</strain>
    </source>
</reference>
<dbReference type="SUPFAM" id="SSF51445">
    <property type="entry name" value="(Trans)glycosidases"/>
    <property type="match status" value="1"/>
</dbReference>
<comment type="caution">
    <text evidence="2">The sequence shown here is derived from an EMBL/GenBank/DDBJ whole genome shotgun (WGS) entry which is preliminary data.</text>
</comment>
<proteinExistence type="predicted"/>